<feature type="compositionally biased region" description="Low complexity" evidence="1">
    <location>
        <begin position="9"/>
        <end position="24"/>
    </location>
</feature>
<sequence length="70" mass="7584">MSPAEDHTTTISAAVTTSSASNGGSNIKIHECSIFHKSFPARQALGRHKAMFGVVTMKGCRCRKQRHKAL</sequence>
<proteinExistence type="predicted"/>
<organism evidence="2 3">
    <name type="scientific">Trifolium pratense</name>
    <name type="common">Red clover</name>
    <dbReference type="NCBI Taxonomy" id="57577"/>
    <lineage>
        <taxon>Eukaryota</taxon>
        <taxon>Viridiplantae</taxon>
        <taxon>Streptophyta</taxon>
        <taxon>Embryophyta</taxon>
        <taxon>Tracheophyta</taxon>
        <taxon>Spermatophyta</taxon>
        <taxon>Magnoliopsida</taxon>
        <taxon>eudicotyledons</taxon>
        <taxon>Gunneridae</taxon>
        <taxon>Pentapetalae</taxon>
        <taxon>rosids</taxon>
        <taxon>fabids</taxon>
        <taxon>Fabales</taxon>
        <taxon>Fabaceae</taxon>
        <taxon>Papilionoideae</taxon>
        <taxon>50 kb inversion clade</taxon>
        <taxon>NPAAA clade</taxon>
        <taxon>Hologalegina</taxon>
        <taxon>IRL clade</taxon>
        <taxon>Trifolieae</taxon>
        <taxon>Trifolium</taxon>
    </lineage>
</organism>
<comment type="caution">
    <text evidence="2">The sequence shown here is derived from an EMBL/GenBank/DDBJ whole genome shotgun (WGS) entry which is preliminary data.</text>
</comment>
<reference evidence="2 3" key="2">
    <citation type="journal article" date="2017" name="Front. Plant Sci.">
        <title>Gene Classification and Mining of Molecular Markers Useful in Red Clover (Trifolium pratense) Breeding.</title>
        <authorList>
            <person name="Istvanek J."/>
            <person name="Dluhosova J."/>
            <person name="Dluhos P."/>
            <person name="Patkova L."/>
            <person name="Nedelnik J."/>
            <person name="Repkova J."/>
        </authorList>
    </citation>
    <scope>NUCLEOTIDE SEQUENCE [LARGE SCALE GENOMIC DNA]</scope>
    <source>
        <strain evidence="3">cv. Tatra</strain>
        <tissue evidence="2">Young leaves</tissue>
    </source>
</reference>
<evidence type="ECO:0000313" key="3">
    <source>
        <dbReference type="Proteomes" id="UP000236291"/>
    </source>
</evidence>
<evidence type="ECO:0000256" key="1">
    <source>
        <dbReference type="SAM" id="MobiDB-lite"/>
    </source>
</evidence>
<feature type="region of interest" description="Disordered" evidence="1">
    <location>
        <begin position="1"/>
        <end position="24"/>
    </location>
</feature>
<dbReference type="Proteomes" id="UP000236291">
    <property type="component" value="Unassembled WGS sequence"/>
</dbReference>
<dbReference type="EMBL" id="ASHM01108862">
    <property type="protein sequence ID" value="PNX69491.1"/>
    <property type="molecule type" value="Genomic_DNA"/>
</dbReference>
<reference evidence="2 3" key="1">
    <citation type="journal article" date="2014" name="Am. J. Bot.">
        <title>Genome assembly and annotation for red clover (Trifolium pratense; Fabaceae).</title>
        <authorList>
            <person name="Istvanek J."/>
            <person name="Jaros M."/>
            <person name="Krenek A."/>
            <person name="Repkova J."/>
        </authorList>
    </citation>
    <scope>NUCLEOTIDE SEQUENCE [LARGE SCALE GENOMIC DNA]</scope>
    <source>
        <strain evidence="3">cv. Tatra</strain>
        <tissue evidence="2">Young leaves</tissue>
    </source>
</reference>
<protein>
    <submittedName>
        <fullName evidence="2">Uncharacterized protein</fullName>
    </submittedName>
</protein>
<evidence type="ECO:0000313" key="2">
    <source>
        <dbReference type="EMBL" id="PNX69491.1"/>
    </source>
</evidence>
<name>A0A2K3KT82_TRIPR</name>
<dbReference type="AlphaFoldDB" id="A0A2K3KT82"/>
<accession>A0A2K3KT82</accession>
<gene>
    <name evidence="2" type="ORF">L195_g056744</name>
</gene>